<sequence length="348" mass="39497">NAAHNMILTHATAFQSYITKVQTNQCGGAPRLCTKGDAGTEPYLAAHNMILAHANAVHSYKTKFQLNQGGKIGITNVSHFFEPLNDTDDDRNAVIRALDWMFGWFTAPVTTGDYPPNMRKTVGNRLPKFSPNERRLVMGSYDFIGVNYYTTWYATLSPKEPGQPDTYLTDRGVTTSYEKDGVPIGEPTGAAWLYIVPRGLYNLLVYAKETYKINLIYITENGCADLLNHDLTVSQAKEDPVRVRYYLEHLWYLLKAIRLGGVNVKRYFLWSLGDNFEWADGYTYRFGTFYIDFVNGQLTRTPKTSAIWWRNFFTKTPPINGPEKRDAAAESEIDSRKRTRSNSNKACG</sequence>
<name>Q1EMQ7_PLAMJ</name>
<dbReference type="SUPFAM" id="SSF51445">
    <property type="entry name" value="(Trans)glycosidases"/>
    <property type="match status" value="1"/>
</dbReference>
<evidence type="ECO:0000313" key="6">
    <source>
        <dbReference type="EMBL" id="CAJ38379.1"/>
    </source>
</evidence>
<dbReference type="InterPro" id="IPR001360">
    <property type="entry name" value="Glyco_hydro_1"/>
</dbReference>
<dbReference type="PANTHER" id="PTHR10353:SF137">
    <property type="entry name" value="MYROSINASE 3-RELATED"/>
    <property type="match status" value="1"/>
</dbReference>
<dbReference type="InterPro" id="IPR017853">
    <property type="entry name" value="GH"/>
</dbReference>
<proteinExistence type="evidence at transcript level"/>
<dbReference type="PRINTS" id="PR00131">
    <property type="entry name" value="GLHYDRLASE1"/>
</dbReference>
<dbReference type="GO" id="GO:0005975">
    <property type="term" value="P:carbohydrate metabolic process"/>
    <property type="evidence" value="ECO:0007669"/>
    <property type="project" value="InterPro"/>
</dbReference>
<feature type="compositionally biased region" description="Basic and acidic residues" evidence="5">
    <location>
        <begin position="322"/>
        <end position="336"/>
    </location>
</feature>
<feature type="non-terminal residue" evidence="6">
    <location>
        <position position="1"/>
    </location>
</feature>
<keyword evidence="3" id="KW-0326">Glycosidase</keyword>
<protein>
    <submittedName>
        <fullName evidence="6">Beta-glucosidase</fullName>
    </submittedName>
</protein>
<evidence type="ECO:0000256" key="3">
    <source>
        <dbReference type="ARBA" id="ARBA00023295"/>
    </source>
</evidence>
<dbReference type="CAZy" id="GH1">
    <property type="family name" value="Glycoside Hydrolase Family 1"/>
</dbReference>
<organism evidence="6">
    <name type="scientific">Plantago major</name>
    <name type="common">Common plantain</name>
    <dbReference type="NCBI Taxonomy" id="29818"/>
    <lineage>
        <taxon>Eukaryota</taxon>
        <taxon>Viridiplantae</taxon>
        <taxon>Streptophyta</taxon>
        <taxon>Embryophyta</taxon>
        <taxon>Tracheophyta</taxon>
        <taxon>Spermatophyta</taxon>
        <taxon>Magnoliopsida</taxon>
        <taxon>eudicotyledons</taxon>
        <taxon>Gunneridae</taxon>
        <taxon>Pentapetalae</taxon>
        <taxon>asterids</taxon>
        <taxon>lamiids</taxon>
        <taxon>Lamiales</taxon>
        <taxon>Plantaginaceae</taxon>
        <taxon>Plantagineae</taxon>
        <taxon>Plantago</taxon>
    </lineage>
</organism>
<comment type="similarity">
    <text evidence="1 4">Belongs to the glycosyl hydrolase 1 family.</text>
</comment>
<dbReference type="GO" id="GO:0008422">
    <property type="term" value="F:beta-glucosidase activity"/>
    <property type="evidence" value="ECO:0007669"/>
    <property type="project" value="TreeGrafter"/>
</dbReference>
<evidence type="ECO:0000256" key="2">
    <source>
        <dbReference type="ARBA" id="ARBA00022801"/>
    </source>
</evidence>
<gene>
    <name evidence="6" type="primary">bglc1</name>
</gene>
<evidence type="ECO:0000256" key="1">
    <source>
        <dbReference type="ARBA" id="ARBA00010838"/>
    </source>
</evidence>
<reference evidence="6" key="1">
    <citation type="journal article" date="2006" name="Plant Physiol.">
        <title>Common plantain. A collection of expressed sequence tags from vascular tissue and a simple and efficient transformation method.</title>
        <authorList>
            <person name="Pommerrenig B."/>
            <person name="Barth I."/>
            <person name="Niedermeier M."/>
            <person name="Kopp S."/>
            <person name="Schmid J."/>
            <person name="Dwyer R.A."/>
            <person name="McNair R.J."/>
            <person name="Klebl F."/>
            <person name="Sauer N."/>
        </authorList>
    </citation>
    <scope>NUCLEOTIDE SEQUENCE</scope>
    <source>
        <tissue evidence="6">Vascular tissue</tissue>
    </source>
</reference>
<keyword evidence="2" id="KW-0378">Hydrolase</keyword>
<dbReference type="Gene3D" id="3.20.20.80">
    <property type="entry name" value="Glycosidases"/>
    <property type="match status" value="1"/>
</dbReference>
<dbReference type="PANTHER" id="PTHR10353">
    <property type="entry name" value="GLYCOSYL HYDROLASE"/>
    <property type="match status" value="1"/>
</dbReference>
<feature type="region of interest" description="Disordered" evidence="5">
    <location>
        <begin position="319"/>
        <end position="348"/>
    </location>
</feature>
<dbReference type="Pfam" id="PF00232">
    <property type="entry name" value="Glyco_hydro_1"/>
    <property type="match status" value="1"/>
</dbReference>
<accession>Q1EMQ7</accession>
<dbReference type="EMBL" id="AM111323">
    <property type="protein sequence ID" value="CAJ38379.1"/>
    <property type="molecule type" value="mRNA"/>
</dbReference>
<evidence type="ECO:0000256" key="5">
    <source>
        <dbReference type="SAM" id="MobiDB-lite"/>
    </source>
</evidence>
<evidence type="ECO:0000256" key="4">
    <source>
        <dbReference type="RuleBase" id="RU003690"/>
    </source>
</evidence>
<dbReference type="AlphaFoldDB" id="Q1EMQ7"/>